<dbReference type="RefSeq" id="WP_318785869.1">
    <property type="nucleotide sequence ID" value="NZ_JAWDKC010000017.1"/>
</dbReference>
<evidence type="ECO:0000256" key="1">
    <source>
        <dbReference type="SAM" id="Phobius"/>
    </source>
</evidence>
<evidence type="ECO:0000313" key="4">
    <source>
        <dbReference type="Proteomes" id="UP001272052"/>
    </source>
</evidence>
<keyword evidence="1" id="KW-0812">Transmembrane</keyword>
<keyword evidence="1" id="KW-1133">Transmembrane helix</keyword>
<gene>
    <name evidence="3" type="ORF">MmiAt1_10250</name>
</gene>
<reference evidence="3 4" key="1">
    <citation type="submission" date="2023-06" db="EMBL/GenBank/DDBJ databases">
        <title>Genome sequence of Methanimicrococcus sp. At1.</title>
        <authorList>
            <person name="Protasov E."/>
            <person name="Platt K."/>
            <person name="Poehlein A."/>
            <person name="Daniel R."/>
            <person name="Brune A."/>
        </authorList>
    </citation>
    <scope>NUCLEOTIDE SEQUENCE [LARGE SCALE GENOMIC DNA]</scope>
    <source>
        <strain evidence="3 4">At1</strain>
    </source>
</reference>
<keyword evidence="1" id="KW-0472">Membrane</keyword>
<feature type="domain" description="Inner membrane protein YgaP-like transmembrane" evidence="2">
    <location>
        <begin position="28"/>
        <end position="92"/>
    </location>
</feature>
<dbReference type="Pfam" id="PF11127">
    <property type="entry name" value="YgaP-like_TM"/>
    <property type="match status" value="1"/>
</dbReference>
<feature type="transmembrane region" description="Helical" evidence="1">
    <location>
        <begin position="37"/>
        <end position="55"/>
    </location>
</feature>
<accession>A0ABU3VQL1</accession>
<comment type="caution">
    <text evidence="3">The sequence shown here is derived from an EMBL/GenBank/DDBJ whole genome shotgun (WGS) entry which is preliminary data.</text>
</comment>
<keyword evidence="4" id="KW-1185">Reference proteome</keyword>
<protein>
    <recommendedName>
        <fullName evidence="2">Inner membrane protein YgaP-like transmembrane domain-containing protein</fullName>
    </recommendedName>
</protein>
<dbReference type="Proteomes" id="UP001272052">
    <property type="component" value="Unassembled WGS sequence"/>
</dbReference>
<proteinExistence type="predicted"/>
<evidence type="ECO:0000259" key="2">
    <source>
        <dbReference type="Pfam" id="PF11127"/>
    </source>
</evidence>
<dbReference type="InterPro" id="IPR021309">
    <property type="entry name" value="YgaP-like_TM"/>
</dbReference>
<sequence>MIWMILERALGIHGLKNLTGNTGFLEIEPNIGKQDRMIRFVVGIVALIGLIFIKRGFIARYLLGLAALAGLSTAYLKFSPVYALIGEDTRKKKKGKRK</sequence>
<organism evidence="3 4">
    <name type="scientific">Methanimicrococcus hacksteinii</name>
    <dbReference type="NCBI Taxonomy" id="3028293"/>
    <lineage>
        <taxon>Archaea</taxon>
        <taxon>Methanobacteriati</taxon>
        <taxon>Methanobacteriota</taxon>
        <taxon>Stenosarchaea group</taxon>
        <taxon>Methanomicrobia</taxon>
        <taxon>Methanosarcinales</taxon>
        <taxon>Methanosarcinaceae</taxon>
        <taxon>Methanimicrococcus</taxon>
    </lineage>
</organism>
<name>A0ABU3VQL1_9EURY</name>
<feature type="transmembrane region" description="Helical" evidence="1">
    <location>
        <begin position="61"/>
        <end position="85"/>
    </location>
</feature>
<evidence type="ECO:0000313" key="3">
    <source>
        <dbReference type="EMBL" id="MDV0445446.1"/>
    </source>
</evidence>
<dbReference type="EMBL" id="JAWDKC010000017">
    <property type="protein sequence ID" value="MDV0445446.1"/>
    <property type="molecule type" value="Genomic_DNA"/>
</dbReference>